<evidence type="ECO:0000313" key="8">
    <source>
        <dbReference type="EMBL" id="BAU17383.1"/>
    </source>
</evidence>
<dbReference type="AlphaFoldDB" id="A0A0S3UIZ9"/>
<evidence type="ECO:0000256" key="6">
    <source>
        <dbReference type="SAM" id="MobiDB-lite"/>
    </source>
</evidence>
<dbReference type="GO" id="GO:0005829">
    <property type="term" value="C:cytosol"/>
    <property type="evidence" value="ECO:0007669"/>
    <property type="project" value="TreeGrafter"/>
</dbReference>
<dbReference type="NCBIfam" id="TIGR01951">
    <property type="entry name" value="nusB"/>
    <property type="match status" value="1"/>
</dbReference>
<evidence type="ECO:0000256" key="1">
    <source>
        <dbReference type="ARBA" id="ARBA00005952"/>
    </source>
</evidence>
<dbReference type="SUPFAM" id="SSF48013">
    <property type="entry name" value="NusB-like"/>
    <property type="match status" value="1"/>
</dbReference>
<dbReference type="Proteomes" id="UP000217431">
    <property type="component" value="Chromosome I"/>
</dbReference>
<feature type="compositionally biased region" description="Low complexity" evidence="6">
    <location>
        <begin position="359"/>
        <end position="369"/>
    </location>
</feature>
<evidence type="ECO:0000256" key="2">
    <source>
        <dbReference type="ARBA" id="ARBA00022814"/>
    </source>
</evidence>
<name>A0A0S3UIZ9_PREIN</name>
<feature type="region of interest" description="Disordered" evidence="6">
    <location>
        <begin position="343"/>
        <end position="392"/>
    </location>
</feature>
<dbReference type="Pfam" id="PF01029">
    <property type="entry name" value="NusB"/>
    <property type="match status" value="1"/>
</dbReference>
<feature type="compositionally biased region" description="Basic and acidic residues" evidence="6">
    <location>
        <begin position="344"/>
        <end position="358"/>
    </location>
</feature>
<dbReference type="GO" id="GO:0031564">
    <property type="term" value="P:transcription antitermination"/>
    <property type="evidence" value="ECO:0007669"/>
    <property type="project" value="UniProtKB-KW"/>
</dbReference>
<keyword evidence="4" id="KW-0805">Transcription regulation</keyword>
<dbReference type="InterPro" id="IPR006027">
    <property type="entry name" value="NusB_RsmB_TIM44"/>
</dbReference>
<dbReference type="STRING" id="28131.BWX40_04140"/>
<dbReference type="Gene3D" id="1.10.940.10">
    <property type="entry name" value="NusB-like"/>
    <property type="match status" value="1"/>
</dbReference>
<dbReference type="EMBL" id="AP014597">
    <property type="protein sequence ID" value="BAU17383.1"/>
    <property type="molecule type" value="Genomic_DNA"/>
</dbReference>
<sequence length="392" mass="46327">MIKNKKIMLFSCKEQGFFLHLQNIIGFSQNTTFILAMINRDLIRIKVVQLTYAYYQNGNHNIDKAEKELLFSLSKAYGLYNYLLSLIVSITQEERRRVEVLTSRAKREGTDVPSERFVYNKFAVQLEENKQLNLFLEGQQYRWEDDMEAVRKLCDQIEQSVIYQEYMASDDDSYDADREIWRKIYRTLIQENEDLDAILEEKSLYWNDDKEIVDTFVIKTIKRFDPVNKADQELLPEFKDEEDRDFAVKLFRSTILNADTYQRYMSETSRNWDFSRLAYMDVVVMQIAIAEMLTFPNIPVSVTINEYVELAKLYSTPRSGGYINGMLDAIARYLIDTGKMFKQMPERRQPRNNNERSNRNNNYSRNEANLQNDYPEGNVPQDGLEGNTNEEF</sequence>
<dbReference type="GO" id="GO:0006353">
    <property type="term" value="P:DNA-templated transcription termination"/>
    <property type="evidence" value="ECO:0007669"/>
    <property type="project" value="InterPro"/>
</dbReference>
<feature type="domain" description="NusB/RsmB/TIM44" evidence="7">
    <location>
        <begin position="234"/>
        <end position="332"/>
    </location>
</feature>
<evidence type="ECO:0000256" key="3">
    <source>
        <dbReference type="ARBA" id="ARBA00022884"/>
    </source>
</evidence>
<evidence type="ECO:0000313" key="9">
    <source>
        <dbReference type="Proteomes" id="UP000217431"/>
    </source>
</evidence>
<keyword evidence="2" id="KW-0889">Transcription antitermination</keyword>
<dbReference type="InterPro" id="IPR035926">
    <property type="entry name" value="NusB-like_sf"/>
</dbReference>
<dbReference type="GO" id="GO:0003723">
    <property type="term" value="F:RNA binding"/>
    <property type="evidence" value="ECO:0007669"/>
    <property type="project" value="UniProtKB-KW"/>
</dbReference>
<proteinExistence type="inferred from homology"/>
<evidence type="ECO:0000259" key="7">
    <source>
        <dbReference type="Pfam" id="PF01029"/>
    </source>
</evidence>
<dbReference type="InterPro" id="IPR011605">
    <property type="entry name" value="NusB_fam"/>
</dbReference>
<dbReference type="PANTHER" id="PTHR11078:SF3">
    <property type="entry name" value="ANTITERMINATION NUSB DOMAIN-CONTAINING PROTEIN"/>
    <property type="match status" value="1"/>
</dbReference>
<keyword evidence="3" id="KW-0694">RNA-binding</keyword>
<protein>
    <submittedName>
        <fullName evidence="8">Transcription antitermination factor NusB</fullName>
    </submittedName>
</protein>
<keyword evidence="5" id="KW-0804">Transcription</keyword>
<dbReference type="PANTHER" id="PTHR11078">
    <property type="entry name" value="N UTILIZATION SUBSTANCE PROTEIN B-RELATED"/>
    <property type="match status" value="1"/>
</dbReference>
<reference evidence="8 9" key="1">
    <citation type="journal article" date="2016" name="DNA Res.">
        <title>The complete genome sequencing of Prevotella intermedia strain OMA14 and a subsequent fine-scale, intra-species genomic comparison reveal an unusual amplification of conjugative and mobile transposons and identify a novel Prevotella-lineage-specific repeat.</title>
        <authorList>
            <person name="Naito M."/>
            <person name="Ogura Y."/>
            <person name="Itoh T."/>
            <person name="Shoji M."/>
            <person name="Okamoto M."/>
            <person name="Hayashi T."/>
            <person name="Nakayama K."/>
        </authorList>
    </citation>
    <scope>NUCLEOTIDE SEQUENCE [LARGE SCALE GENOMIC DNA]</scope>
    <source>
        <strain evidence="8 9">OMA14</strain>
    </source>
</reference>
<gene>
    <name evidence="8" type="ORF">PIOMA14_I_0875</name>
</gene>
<accession>A0A0S3UIZ9</accession>
<organism evidence="8 9">
    <name type="scientific">Prevotella intermedia</name>
    <dbReference type="NCBI Taxonomy" id="28131"/>
    <lineage>
        <taxon>Bacteria</taxon>
        <taxon>Pseudomonadati</taxon>
        <taxon>Bacteroidota</taxon>
        <taxon>Bacteroidia</taxon>
        <taxon>Bacteroidales</taxon>
        <taxon>Prevotellaceae</taxon>
        <taxon>Prevotella</taxon>
    </lineage>
</organism>
<evidence type="ECO:0000256" key="4">
    <source>
        <dbReference type="ARBA" id="ARBA00023015"/>
    </source>
</evidence>
<comment type="similarity">
    <text evidence="1">Belongs to the NusB family.</text>
</comment>
<evidence type="ECO:0000256" key="5">
    <source>
        <dbReference type="ARBA" id="ARBA00023163"/>
    </source>
</evidence>